<evidence type="ECO:0000256" key="2">
    <source>
        <dbReference type="ARBA" id="ARBA00010382"/>
    </source>
</evidence>
<keyword evidence="8 18" id="KW-0863">Zinc-finger</keyword>
<evidence type="ECO:0000256" key="5">
    <source>
        <dbReference type="ARBA" id="ARBA00022664"/>
    </source>
</evidence>
<dbReference type="InterPro" id="IPR036612">
    <property type="entry name" value="KH_dom_type_1_sf"/>
</dbReference>
<evidence type="ECO:0000313" key="24">
    <source>
        <dbReference type="RefSeq" id="XP_022447279.1"/>
    </source>
</evidence>
<comment type="function">
    <text evidence="20">Necessary for the splicing of pre-mRNA. Has a role in the recognition of the branch site (5'-UACUAAC-3'), the pyrimidine tract and the 3'-splice site at the 3'-end of introns.</text>
</comment>
<evidence type="ECO:0000313" key="23">
    <source>
        <dbReference type="Proteomes" id="UP000248483"/>
    </source>
</evidence>
<comment type="subcellular location">
    <subcellularLocation>
        <location evidence="1 20">Nucleus</location>
    </subcellularLocation>
</comment>
<feature type="region of interest" description="Disordered" evidence="21">
    <location>
        <begin position="529"/>
        <end position="571"/>
    </location>
</feature>
<dbReference type="CTD" id="7536"/>
<comment type="function">
    <text evidence="16">Necessary for the ATP-dependent first step of spliceosome assembly. Binds to the intron branch point sequence (BPS) 5'-UACUAAC-3' of the pre-mRNA. May act as transcription repressor.</text>
</comment>
<keyword evidence="3" id="KW-0678">Repressor</keyword>
<name>A0A2Y9PK33_DELLE</name>
<evidence type="ECO:0000256" key="7">
    <source>
        <dbReference type="ARBA" id="ARBA00022728"/>
    </source>
</evidence>
<feature type="region of interest" description="Disordered" evidence="21">
    <location>
        <begin position="1"/>
        <end position="39"/>
    </location>
</feature>
<feature type="compositionally biased region" description="Gly residues" evidence="21">
    <location>
        <begin position="382"/>
        <end position="394"/>
    </location>
</feature>
<dbReference type="GO" id="GO:0045131">
    <property type="term" value="F:pre-mRNA branch point binding"/>
    <property type="evidence" value="ECO:0007669"/>
    <property type="project" value="UniProtKB-UniRule"/>
</dbReference>
<keyword evidence="4" id="KW-0597">Phosphoprotein</keyword>
<evidence type="ECO:0000256" key="9">
    <source>
        <dbReference type="ARBA" id="ARBA00022833"/>
    </source>
</evidence>
<keyword evidence="12" id="KW-0805">Transcription regulation</keyword>
<keyword evidence="13" id="KW-0804">Transcription</keyword>
<feature type="region of interest" description="Disordered" evidence="21">
    <location>
        <begin position="65"/>
        <end position="94"/>
    </location>
</feature>
<feature type="compositionally biased region" description="Pro residues" evidence="21">
    <location>
        <begin position="418"/>
        <end position="447"/>
    </location>
</feature>
<keyword evidence="23" id="KW-1185">Reference proteome</keyword>
<dbReference type="RefSeq" id="XP_022447279.1">
    <property type="nucleotide sequence ID" value="XM_022591571.1"/>
</dbReference>
<evidence type="ECO:0000256" key="3">
    <source>
        <dbReference type="ARBA" id="ARBA00022491"/>
    </source>
</evidence>
<keyword evidence="14 20" id="KW-0508">mRNA splicing</keyword>
<dbReference type="InterPro" id="IPR047086">
    <property type="entry name" value="SF1-HH_sf"/>
</dbReference>
<dbReference type="GO" id="GO:0005681">
    <property type="term" value="C:spliceosomal complex"/>
    <property type="evidence" value="ECO:0007669"/>
    <property type="project" value="UniProtKB-KW"/>
</dbReference>
<dbReference type="Pfam" id="PF22675">
    <property type="entry name" value="KH-I_KHDC4-BBP"/>
    <property type="match status" value="1"/>
</dbReference>
<evidence type="ECO:0000256" key="10">
    <source>
        <dbReference type="ARBA" id="ARBA00022884"/>
    </source>
</evidence>
<evidence type="ECO:0000256" key="11">
    <source>
        <dbReference type="ARBA" id="ARBA00022990"/>
    </source>
</evidence>
<evidence type="ECO:0000256" key="8">
    <source>
        <dbReference type="ARBA" id="ARBA00022771"/>
    </source>
</evidence>
<evidence type="ECO:0000256" key="19">
    <source>
        <dbReference type="PROSITE-ProRule" id="PRU00117"/>
    </source>
</evidence>
<feature type="compositionally biased region" description="Low complexity" evidence="21">
    <location>
        <begin position="335"/>
        <end position="350"/>
    </location>
</feature>
<dbReference type="GO" id="GO:0005654">
    <property type="term" value="C:nucleoplasm"/>
    <property type="evidence" value="ECO:0007669"/>
    <property type="project" value="UniProtKB-ARBA"/>
</dbReference>
<dbReference type="SMART" id="SM00343">
    <property type="entry name" value="ZnF_C2HC"/>
    <property type="match status" value="1"/>
</dbReference>
<evidence type="ECO:0000256" key="13">
    <source>
        <dbReference type="ARBA" id="ARBA00023163"/>
    </source>
</evidence>
<dbReference type="SMART" id="SM00322">
    <property type="entry name" value="KH"/>
    <property type="match status" value="1"/>
</dbReference>
<evidence type="ECO:0000256" key="4">
    <source>
        <dbReference type="ARBA" id="ARBA00022553"/>
    </source>
</evidence>
<gene>
    <name evidence="24" type="primary">SF1</name>
</gene>
<dbReference type="PANTHER" id="PTHR11208:SF45">
    <property type="entry name" value="SPLICING FACTOR 1"/>
    <property type="match status" value="1"/>
</dbReference>
<dbReference type="GO" id="GO:0048024">
    <property type="term" value="P:regulation of mRNA splicing, via spliceosome"/>
    <property type="evidence" value="ECO:0007669"/>
    <property type="project" value="TreeGrafter"/>
</dbReference>
<feature type="region of interest" description="Disordered" evidence="21">
    <location>
        <begin position="325"/>
        <end position="450"/>
    </location>
</feature>
<evidence type="ECO:0000256" key="16">
    <source>
        <dbReference type="ARBA" id="ARBA00055181"/>
    </source>
</evidence>
<keyword evidence="9 20" id="KW-0862">Zinc</keyword>
<keyword evidence="6 20" id="KW-0479">Metal-binding</keyword>
<reference evidence="24" key="1">
    <citation type="submission" date="2025-08" db="UniProtKB">
        <authorList>
            <consortium name="RefSeq"/>
        </authorList>
    </citation>
    <scope>IDENTIFICATION</scope>
    <source>
        <tissue evidence="24">Blood</tissue>
    </source>
</reference>
<dbReference type="CDD" id="cd22382">
    <property type="entry name" value="KH-I_SF1"/>
    <property type="match status" value="1"/>
</dbReference>
<evidence type="ECO:0000256" key="18">
    <source>
        <dbReference type="PROSITE-ProRule" id="PRU00047"/>
    </source>
</evidence>
<evidence type="ECO:0000256" key="12">
    <source>
        <dbReference type="ARBA" id="ARBA00023015"/>
    </source>
</evidence>
<evidence type="ECO:0000259" key="22">
    <source>
        <dbReference type="PROSITE" id="PS50158"/>
    </source>
</evidence>
<dbReference type="GO" id="GO:0003729">
    <property type="term" value="F:mRNA binding"/>
    <property type="evidence" value="ECO:0007669"/>
    <property type="project" value="TreeGrafter"/>
</dbReference>
<dbReference type="Pfam" id="PF00098">
    <property type="entry name" value="zf-CCHC"/>
    <property type="match status" value="1"/>
</dbReference>
<dbReference type="GeneID" id="111183797"/>
<keyword evidence="15 20" id="KW-0539">Nucleus</keyword>
<keyword evidence="11" id="KW-0007">Acetylation</keyword>
<organism evidence="23 24">
    <name type="scientific">Delphinapterus leucas</name>
    <name type="common">Beluga whale</name>
    <dbReference type="NCBI Taxonomy" id="9749"/>
    <lineage>
        <taxon>Eukaryota</taxon>
        <taxon>Metazoa</taxon>
        <taxon>Chordata</taxon>
        <taxon>Craniata</taxon>
        <taxon>Vertebrata</taxon>
        <taxon>Euteleostomi</taxon>
        <taxon>Mammalia</taxon>
        <taxon>Eutheria</taxon>
        <taxon>Laurasiatheria</taxon>
        <taxon>Artiodactyla</taxon>
        <taxon>Whippomorpha</taxon>
        <taxon>Cetacea</taxon>
        <taxon>Odontoceti</taxon>
        <taxon>Monodontidae</taxon>
        <taxon>Delphinapterus</taxon>
    </lineage>
</organism>
<dbReference type="AlphaFoldDB" id="A0A2Y9PK33"/>
<evidence type="ECO:0000256" key="20">
    <source>
        <dbReference type="RuleBase" id="RU367126"/>
    </source>
</evidence>
<dbReference type="PROSITE" id="PS50158">
    <property type="entry name" value="ZF_CCHC"/>
    <property type="match status" value="1"/>
</dbReference>
<dbReference type="FunFam" id="3.30.1370.10:FF:000016">
    <property type="entry name" value="Putative splicing factor 1"/>
    <property type="match status" value="1"/>
</dbReference>
<dbReference type="Pfam" id="PF16275">
    <property type="entry name" value="SF1-HH"/>
    <property type="match status" value="1"/>
</dbReference>
<evidence type="ECO:0000256" key="17">
    <source>
        <dbReference type="ARBA" id="ARBA00074240"/>
    </source>
</evidence>
<feature type="domain" description="CCHC-type" evidence="22">
    <location>
        <begin position="279"/>
        <end position="293"/>
    </location>
</feature>
<dbReference type="InterPro" id="IPR055256">
    <property type="entry name" value="KH_1_KHDC4/BBP-like"/>
</dbReference>
<accession>A0A2Y9PK33</accession>
<proteinExistence type="inferred from homology"/>
<evidence type="ECO:0000256" key="15">
    <source>
        <dbReference type="ARBA" id="ARBA00023242"/>
    </source>
</evidence>
<evidence type="ECO:0000256" key="1">
    <source>
        <dbReference type="ARBA" id="ARBA00004123"/>
    </source>
</evidence>
<sequence length="571" mass="61856">MATGANATPLDFPSKKRKRSRWNQDTMEQKTVIPGMPTVIPPGLTREQERAYIVQLQIEDLTRKLRTGDLGIPPNPEDRSPSPEPIYNSEGKRLNTREFRTRKKLEEERHNLITEMVALNPDFKPPADYKPPATRVSDKVMIPQDEYPEINFVGLLIGPRGNTLKNIEKECNAKIMIRGKGSVKEGKVGRKDGQMLPGEDEPLHALVTANTMENVKKAVEQIRNILKQGIETPEDQNDLRKMQLRELARLNGTLREDDNRILRPWQSSETRSITNTTVCTKCGGAGHIASDCKFQRPGDPQSAQDKARMDKEYLSLMAELGEAPVPASVGSTSGPATTPLASAPRPAAPASNPPPPSLMSTTQSRPPWMNSGPSESRPYHGMHGGGPGGPGGGPHSFPHPLPSLTGGHGGHPMQHNPNGPPPPWMQPPPPPMNQGPHPPGHHGPPPMGKSVPGKYACGLWGLSPASRKRYDAATTYGHDAAAAAASQWAASTPSLWSSSPMAAAAAAASTTPSAQQQYGFQYPFAMAAKIPPRGGDGPSHESEDFPRPLVTLPGRQPQQRPWWTGWFGKAA</sequence>
<dbReference type="SUPFAM" id="SSF54791">
    <property type="entry name" value="Eukaryotic type KH-domain (KH-domain type I)"/>
    <property type="match status" value="1"/>
</dbReference>
<dbReference type="GO" id="GO:0000398">
    <property type="term" value="P:mRNA splicing, via spliceosome"/>
    <property type="evidence" value="ECO:0007669"/>
    <property type="project" value="UniProtKB-UniRule"/>
</dbReference>
<dbReference type="InterPro" id="IPR045071">
    <property type="entry name" value="BBP-like"/>
</dbReference>
<comment type="similarity">
    <text evidence="2 20">Belongs to the BBP/SF1 family.</text>
</comment>
<dbReference type="GO" id="GO:0008270">
    <property type="term" value="F:zinc ion binding"/>
    <property type="evidence" value="ECO:0007669"/>
    <property type="project" value="UniProtKB-UniRule"/>
</dbReference>
<dbReference type="Gene3D" id="6.10.140.1790">
    <property type="match status" value="1"/>
</dbReference>
<dbReference type="PROSITE" id="PS50084">
    <property type="entry name" value="KH_TYPE_1"/>
    <property type="match status" value="1"/>
</dbReference>
<dbReference type="InterPro" id="IPR004087">
    <property type="entry name" value="KH_dom"/>
</dbReference>
<keyword evidence="7 20" id="KW-0747">Spliceosome</keyword>
<dbReference type="PANTHER" id="PTHR11208">
    <property type="entry name" value="RNA-BINDING PROTEIN RELATED"/>
    <property type="match status" value="1"/>
</dbReference>
<protein>
    <recommendedName>
        <fullName evidence="17 20">Splicing factor 1</fullName>
    </recommendedName>
</protein>
<dbReference type="InterPro" id="IPR001878">
    <property type="entry name" value="Znf_CCHC"/>
</dbReference>
<dbReference type="InterPro" id="IPR032570">
    <property type="entry name" value="SF1-HH"/>
</dbReference>
<dbReference type="Proteomes" id="UP000248483">
    <property type="component" value="Unplaced"/>
</dbReference>
<keyword evidence="10 19" id="KW-0694">RNA-binding</keyword>
<keyword evidence="5 20" id="KW-0507">mRNA processing</keyword>
<dbReference type="Gene3D" id="3.30.1370.10">
    <property type="entry name" value="K Homology domain, type 1"/>
    <property type="match status" value="1"/>
</dbReference>
<evidence type="ECO:0000256" key="21">
    <source>
        <dbReference type="SAM" id="MobiDB-lite"/>
    </source>
</evidence>
<evidence type="ECO:0000256" key="6">
    <source>
        <dbReference type="ARBA" id="ARBA00022723"/>
    </source>
</evidence>
<evidence type="ECO:0000256" key="14">
    <source>
        <dbReference type="ARBA" id="ARBA00023187"/>
    </source>
</evidence>